<dbReference type="OrthoDB" id="2328924at2759"/>
<gene>
    <name evidence="1" type="ORF">HYALB_00013749</name>
</gene>
<evidence type="ECO:0000313" key="1">
    <source>
        <dbReference type="EMBL" id="CAG8980599.1"/>
    </source>
</evidence>
<dbReference type="SUPFAM" id="SSF51197">
    <property type="entry name" value="Clavaminate synthase-like"/>
    <property type="match status" value="1"/>
</dbReference>
<dbReference type="Proteomes" id="UP000701801">
    <property type="component" value="Unassembled WGS sequence"/>
</dbReference>
<proteinExistence type="predicted"/>
<dbReference type="EMBL" id="CAJVRM010000398">
    <property type="protein sequence ID" value="CAG8980599.1"/>
    <property type="molecule type" value="Genomic_DNA"/>
</dbReference>
<protein>
    <recommendedName>
        <fullName evidence="3">Phytanoyl-CoA dioxygenase</fullName>
    </recommendedName>
</protein>
<dbReference type="PANTHER" id="PTHR40128">
    <property type="entry name" value="EXPRESSED PROTEIN"/>
    <property type="match status" value="1"/>
</dbReference>
<comment type="caution">
    <text evidence="1">The sequence shown here is derived from an EMBL/GenBank/DDBJ whole genome shotgun (WGS) entry which is preliminary data.</text>
</comment>
<organism evidence="1 2">
    <name type="scientific">Hymenoscyphus albidus</name>
    <dbReference type="NCBI Taxonomy" id="595503"/>
    <lineage>
        <taxon>Eukaryota</taxon>
        <taxon>Fungi</taxon>
        <taxon>Dikarya</taxon>
        <taxon>Ascomycota</taxon>
        <taxon>Pezizomycotina</taxon>
        <taxon>Leotiomycetes</taxon>
        <taxon>Helotiales</taxon>
        <taxon>Helotiaceae</taxon>
        <taxon>Hymenoscyphus</taxon>
    </lineage>
</organism>
<accession>A0A9N9LST6</accession>
<dbReference type="AlphaFoldDB" id="A0A9N9LST6"/>
<dbReference type="PANTHER" id="PTHR40128:SF1">
    <property type="entry name" value="PHYTANOYL-COA HYDROXYLASE"/>
    <property type="match status" value="1"/>
</dbReference>
<dbReference type="Gene3D" id="2.60.120.620">
    <property type="entry name" value="q2cbj1_9rhob like domain"/>
    <property type="match status" value="1"/>
</dbReference>
<dbReference type="Pfam" id="PF05721">
    <property type="entry name" value="PhyH"/>
    <property type="match status" value="1"/>
</dbReference>
<keyword evidence="2" id="KW-1185">Reference proteome</keyword>
<dbReference type="InterPro" id="IPR008775">
    <property type="entry name" value="Phytyl_CoA_dOase-like"/>
</dbReference>
<reference evidence="1" key="1">
    <citation type="submission" date="2021-07" db="EMBL/GenBank/DDBJ databases">
        <authorList>
            <person name="Durling M."/>
        </authorList>
    </citation>
    <scope>NUCLEOTIDE SEQUENCE</scope>
</reference>
<sequence length="357" mass="40521">MYIKATFYFLSVVSQDIPSLILYLYSSPQHFIMAPSVIDVTMQSSQPSDAIKKAPGKAILPDYIVPLRPTPADTPMSEIRRRYEEDGYVWMKGLLPTADVWQTRKTYFEFTGPTGLIKEGTDPKDGIYCGGDWRNWVAPGPFRESLKLQNSNLEYQKRMVEAHAAPWYMAFASHPVLLNFIKDFTGWEKTTPLKRSIFRPNVKGGEPTGIHYDQIFLRGGPPTALTAWVPLGDCAINGGGLMYLNDSVSIGEKIEEDFAEAAKDFTDEQRISAFNAHMMSGGFLSKDLREFSKKWGRKWLAADYEAGDVVFHKAFNIHASAVNESDVIRLATDLRYVETEKAFDERWMENWKPDDNL</sequence>
<name>A0A9N9LST6_9HELO</name>
<evidence type="ECO:0000313" key="2">
    <source>
        <dbReference type="Proteomes" id="UP000701801"/>
    </source>
</evidence>
<evidence type="ECO:0008006" key="3">
    <source>
        <dbReference type="Google" id="ProtNLM"/>
    </source>
</evidence>